<comment type="caution">
    <text evidence="3">The sequence shown here is derived from an EMBL/GenBank/DDBJ whole genome shotgun (WGS) entry which is preliminary data.</text>
</comment>
<dbReference type="Proteomes" id="UP000608662">
    <property type="component" value="Unassembled WGS sequence"/>
</dbReference>
<name>A0A847UAS8_9EURY</name>
<feature type="domain" description="Pyrrolo-quinoline quinone repeat" evidence="2">
    <location>
        <begin position="241"/>
        <end position="400"/>
    </location>
</feature>
<dbReference type="Gene3D" id="2.130.10.10">
    <property type="entry name" value="YVTN repeat-like/Quinoprotein amine dehydrogenase"/>
    <property type="match status" value="2"/>
</dbReference>
<dbReference type="OrthoDB" id="136681at2157"/>
<dbReference type="SMART" id="SM00564">
    <property type="entry name" value="PQQ"/>
    <property type="match status" value="6"/>
</dbReference>
<sequence length="419" mass="44793">MTDDSTRVDRRSVLAVVGGGLLAGCSAPTTTDRSPRTTDDERTTEAATDLSVDTGWGMFGRNARHTSHSPDASGPRTDATQQWSHTCAQDQGDILGTPAVADGIAYVGCGRSVEALDVTTGAVEWSRTLSRANRFSPALGAGRVYVTIRGERAGLYGFARDGGDTEWHQPLQVVSAPVYADGTVYARTRTAGKTLRAFDADDGTEQWHHGRDCQPSDAVWSPPTVWDDTVLYLATCADGERSTLFALDRATGTERWHHEIDGVASRSAPAVADGVAYVGDNGGRLYAIDLEARRERWTAPLEGQLWTTPTIGHDTVYVGSVTGTLYAVDAAEGAVDWHRNVGLTYETAAFDGETLYVGGVNLQGVDPASGETLWRVNTTNTFSSQFASPAVVGNAVVATSCVKTDSQQTRYDNRIHVVG</sequence>
<dbReference type="PANTHER" id="PTHR34512">
    <property type="entry name" value="CELL SURFACE PROTEIN"/>
    <property type="match status" value="1"/>
</dbReference>
<evidence type="ECO:0000259" key="2">
    <source>
        <dbReference type="Pfam" id="PF13360"/>
    </source>
</evidence>
<organism evidence="3 4">
    <name type="scientific">Halomicrobium mukohataei</name>
    <dbReference type="NCBI Taxonomy" id="57705"/>
    <lineage>
        <taxon>Archaea</taxon>
        <taxon>Methanobacteriati</taxon>
        <taxon>Methanobacteriota</taxon>
        <taxon>Stenosarchaea group</taxon>
        <taxon>Halobacteria</taxon>
        <taxon>Halobacteriales</taxon>
        <taxon>Haloarculaceae</taxon>
        <taxon>Halomicrobium</taxon>
    </lineage>
</organism>
<gene>
    <name evidence="3" type="ORF">GOC74_09380</name>
</gene>
<proteinExistence type="predicted"/>
<accession>A0A847UAS8</accession>
<dbReference type="RefSeq" id="WP_170093878.1">
    <property type="nucleotide sequence ID" value="NZ_WOYG01000001.1"/>
</dbReference>
<dbReference type="AlphaFoldDB" id="A0A847UAS8"/>
<feature type="region of interest" description="Disordered" evidence="1">
    <location>
        <begin position="24"/>
        <end position="79"/>
    </location>
</feature>
<dbReference type="InterPro" id="IPR018391">
    <property type="entry name" value="PQQ_b-propeller_rpt"/>
</dbReference>
<evidence type="ECO:0000313" key="3">
    <source>
        <dbReference type="EMBL" id="NLV10139.1"/>
    </source>
</evidence>
<dbReference type="PANTHER" id="PTHR34512:SF30">
    <property type="entry name" value="OUTER MEMBRANE PROTEIN ASSEMBLY FACTOR BAMB"/>
    <property type="match status" value="1"/>
</dbReference>
<dbReference type="InterPro" id="IPR011047">
    <property type="entry name" value="Quinoprotein_ADH-like_sf"/>
</dbReference>
<dbReference type="PROSITE" id="PS51257">
    <property type="entry name" value="PROKAR_LIPOPROTEIN"/>
    <property type="match status" value="1"/>
</dbReference>
<dbReference type="SUPFAM" id="SSF50998">
    <property type="entry name" value="Quinoprotein alcohol dehydrogenase-like"/>
    <property type="match status" value="1"/>
</dbReference>
<dbReference type="EMBL" id="WOYG01000001">
    <property type="protein sequence ID" value="NLV10139.1"/>
    <property type="molecule type" value="Genomic_DNA"/>
</dbReference>
<dbReference type="Pfam" id="PF13360">
    <property type="entry name" value="PQQ_2"/>
    <property type="match status" value="1"/>
</dbReference>
<evidence type="ECO:0000256" key="1">
    <source>
        <dbReference type="SAM" id="MobiDB-lite"/>
    </source>
</evidence>
<dbReference type="InterPro" id="IPR002372">
    <property type="entry name" value="PQQ_rpt_dom"/>
</dbReference>
<dbReference type="InterPro" id="IPR015943">
    <property type="entry name" value="WD40/YVTN_repeat-like_dom_sf"/>
</dbReference>
<feature type="compositionally biased region" description="Basic and acidic residues" evidence="1">
    <location>
        <begin position="33"/>
        <end position="44"/>
    </location>
</feature>
<evidence type="ECO:0000313" key="4">
    <source>
        <dbReference type="Proteomes" id="UP000608662"/>
    </source>
</evidence>
<protein>
    <submittedName>
        <fullName evidence="3">PQQ-binding-like beta-propeller repeat protein</fullName>
    </submittedName>
</protein>
<reference evidence="3" key="1">
    <citation type="submission" date="2019-12" db="EMBL/GenBank/DDBJ databases">
        <title>Whole-genome sequence of Halomicrobium mukohataei pws1.</title>
        <authorList>
            <person name="Verma D.K."/>
            <person name="Gopal K."/>
            <person name="Prasad E.S."/>
        </authorList>
    </citation>
    <scope>NUCLEOTIDE SEQUENCE</scope>
    <source>
        <strain evidence="3">Pws1</strain>
    </source>
</reference>